<proteinExistence type="inferred from homology"/>
<name>W6MJ98_9ASCO</name>
<gene>
    <name evidence="5" type="ORF">KUCA_T00000455001</name>
</gene>
<dbReference type="EMBL" id="HG793125">
    <property type="protein sequence ID" value="CDK24492.1"/>
    <property type="molecule type" value="Genomic_DNA"/>
</dbReference>
<feature type="domain" description="NOT2/NOT3/NOT5 C-terminal" evidence="4">
    <location>
        <begin position="47"/>
        <end position="167"/>
    </location>
</feature>
<evidence type="ECO:0000256" key="2">
    <source>
        <dbReference type="ARBA" id="ARBA00023015"/>
    </source>
</evidence>
<dbReference type="GeneID" id="34517897"/>
<evidence type="ECO:0000259" key="4">
    <source>
        <dbReference type="Pfam" id="PF04153"/>
    </source>
</evidence>
<dbReference type="InterPro" id="IPR007282">
    <property type="entry name" value="NOT2/3/5_C"/>
</dbReference>
<dbReference type="AlphaFoldDB" id="W6MJ98"/>
<dbReference type="STRING" id="1382522.W6MJ98"/>
<keyword evidence="2" id="KW-0805">Transcription regulation</keyword>
<dbReference type="RefSeq" id="XP_022456509.1">
    <property type="nucleotide sequence ID" value="XM_022604997.1"/>
</dbReference>
<dbReference type="GO" id="GO:0000289">
    <property type="term" value="P:nuclear-transcribed mRNA poly(A) tail shortening"/>
    <property type="evidence" value="ECO:0007669"/>
    <property type="project" value="UniProtKB-ARBA"/>
</dbReference>
<dbReference type="Proteomes" id="UP000019384">
    <property type="component" value="Unassembled WGS sequence"/>
</dbReference>
<dbReference type="Gene3D" id="2.30.30.1020">
    <property type="entry name" value="CCR4-NOT complex subunit 2/3/5, C-terminal domain"/>
    <property type="match status" value="1"/>
</dbReference>
<accession>W6MJ98</accession>
<evidence type="ECO:0000256" key="1">
    <source>
        <dbReference type="ARBA" id="ARBA00007682"/>
    </source>
</evidence>
<protein>
    <recommendedName>
        <fullName evidence="4">NOT2/NOT3/NOT5 C-terminal domain-containing protein</fullName>
    </recommendedName>
</protein>
<reference evidence="5" key="2">
    <citation type="submission" date="2014-02" db="EMBL/GenBank/DDBJ databases">
        <title>Complete DNA sequence of /Kuraishia capsulata/ illustrates novel genomic features among budding yeasts (/Saccharomycotina/).</title>
        <authorList>
            <person name="Morales L."/>
            <person name="Noel B."/>
            <person name="Porcel B."/>
            <person name="Marcet-Houben M."/>
            <person name="Hullo M-F."/>
            <person name="Sacerdot C."/>
            <person name="Tekaia F."/>
            <person name="Leh-Louis V."/>
            <person name="Despons L."/>
            <person name="Khanna V."/>
            <person name="Aury J-M."/>
            <person name="Barbe V."/>
            <person name="Couloux A."/>
            <person name="Labadie K."/>
            <person name="Pelletier E."/>
            <person name="Souciet J-L."/>
            <person name="Boekhout T."/>
            <person name="Gabaldon T."/>
            <person name="Wincker P."/>
            <person name="Dujon B."/>
        </authorList>
    </citation>
    <scope>NUCLEOTIDE SEQUENCE</scope>
    <source>
        <strain evidence="5">CBS 1993</strain>
    </source>
</reference>
<keyword evidence="6" id="KW-1185">Reference proteome</keyword>
<sequence length="169" mass="20039">MDKYGLKGLLGMIKMENNDQTMIANGTDLSMIGLDMDPKHTKGKISRFFASPWVETSRSEVEPDFVKPASFELSDLSQPEEQMRKFNDETLFFIFYTKTRDIMQELAARELFNRNWRYHKDLQVWLTKDSQVEPIQNTPQSERGVYIFFDPHTWESVRKEFVLFYQSIM</sequence>
<evidence type="ECO:0000313" key="5">
    <source>
        <dbReference type="EMBL" id="CDK24492.1"/>
    </source>
</evidence>
<dbReference type="Pfam" id="PF04153">
    <property type="entry name" value="NOT2_3_5_C"/>
    <property type="match status" value="1"/>
</dbReference>
<dbReference type="HOGENOM" id="CLU_033275_4_1_1"/>
<dbReference type="PANTHER" id="PTHR23326">
    <property type="entry name" value="CCR4 NOT-RELATED"/>
    <property type="match status" value="1"/>
</dbReference>
<dbReference type="OrthoDB" id="25391at2759"/>
<organism evidence="5 6">
    <name type="scientific">Kuraishia capsulata CBS 1993</name>
    <dbReference type="NCBI Taxonomy" id="1382522"/>
    <lineage>
        <taxon>Eukaryota</taxon>
        <taxon>Fungi</taxon>
        <taxon>Dikarya</taxon>
        <taxon>Ascomycota</taxon>
        <taxon>Saccharomycotina</taxon>
        <taxon>Pichiomycetes</taxon>
        <taxon>Pichiales</taxon>
        <taxon>Pichiaceae</taxon>
        <taxon>Kuraishia</taxon>
    </lineage>
</organism>
<dbReference type="GO" id="GO:0030015">
    <property type="term" value="C:CCR4-NOT core complex"/>
    <property type="evidence" value="ECO:0007669"/>
    <property type="project" value="InterPro"/>
</dbReference>
<reference evidence="5" key="1">
    <citation type="submission" date="2013-12" db="EMBL/GenBank/DDBJ databases">
        <authorList>
            <person name="Genoscope - CEA"/>
        </authorList>
    </citation>
    <scope>NUCLEOTIDE SEQUENCE</scope>
    <source>
        <strain evidence="5">CBS 1993</strain>
    </source>
</reference>
<comment type="similarity">
    <text evidence="1">Belongs to the CNOT2/3/5 family.</text>
</comment>
<dbReference type="InterPro" id="IPR040168">
    <property type="entry name" value="Not2/3/5"/>
</dbReference>
<keyword evidence="3" id="KW-0804">Transcription</keyword>
<evidence type="ECO:0000313" key="6">
    <source>
        <dbReference type="Proteomes" id="UP000019384"/>
    </source>
</evidence>
<dbReference type="GO" id="GO:0006355">
    <property type="term" value="P:regulation of DNA-templated transcription"/>
    <property type="evidence" value="ECO:0007669"/>
    <property type="project" value="InterPro"/>
</dbReference>
<evidence type="ECO:0000256" key="3">
    <source>
        <dbReference type="ARBA" id="ARBA00023163"/>
    </source>
</evidence>
<dbReference type="InterPro" id="IPR038635">
    <property type="entry name" value="CCR4-NOT_su2/3/5_C_sf"/>
</dbReference>